<gene>
    <name evidence="1" type="ORF">DSO57_1019237</name>
</gene>
<name>A0ACC2TEV0_9FUNG</name>
<organism evidence="1 2">
    <name type="scientific">Entomophthora muscae</name>
    <dbReference type="NCBI Taxonomy" id="34485"/>
    <lineage>
        <taxon>Eukaryota</taxon>
        <taxon>Fungi</taxon>
        <taxon>Fungi incertae sedis</taxon>
        <taxon>Zoopagomycota</taxon>
        <taxon>Entomophthoromycotina</taxon>
        <taxon>Entomophthoromycetes</taxon>
        <taxon>Entomophthorales</taxon>
        <taxon>Entomophthoraceae</taxon>
        <taxon>Entomophthora</taxon>
    </lineage>
</organism>
<reference evidence="1" key="1">
    <citation type="submission" date="2022-04" db="EMBL/GenBank/DDBJ databases">
        <title>Genome of the entomopathogenic fungus Entomophthora muscae.</title>
        <authorList>
            <person name="Elya C."/>
            <person name="Lovett B.R."/>
            <person name="Lee E."/>
            <person name="Macias A.M."/>
            <person name="Hajek A.E."/>
            <person name="De Bivort B.L."/>
            <person name="Kasson M.T."/>
            <person name="De Fine Licht H.H."/>
            <person name="Stajich J.E."/>
        </authorList>
    </citation>
    <scope>NUCLEOTIDE SEQUENCE</scope>
    <source>
        <strain evidence="1">Berkeley</strain>
    </source>
</reference>
<sequence length="635" mass="70461">MKPWQVPKSQRKAKSIKADDPFENVVITSSPTHSGSANNEAIIKKLVQESKATGKLILSDRYLKEIPELVFSNFELGKRDVVPDMGASNADTENGWWGSEPLTKLFLADNLLTEIPERLATTFTHLVVLDLHGNSLQDLPEKLGSEESLCVLNLARNNFSTVPSCVLRLPLTDLNFAHNSIELFLPVGEPIPQAIRGLTQLDLSCNKLKELPIGLSELKCLRSLKLNNNQLTKFPENFKKMEFLEHLDISSNRISELAFLTSNQVAQFPKLKILDAHKNRLSELEARSEADFGQLQQLLLSENQLTSLGTILQKTPRLSVLTLGNNRMKALPEGLLELTVISQLDLSCNSLTRLPPQLGNLTSLNSIIISGNILRATPKLTTTQEFLEVLRSRIPSSEKPSTQDEASPPPSIADNPADNGLLSLTPQEISTRTVRLKNLKLDNAALEEKLAGGLPFAPASFEFQRNLLTQMPVQTHNAFSDTLKSIDFSINRIESFTLDQPLPSLTYLSLANNRLKQFPFDQISTLMPKLNTLDLSLNKIESLTSAEVPSLMTLIVTGNQIVELEPYLPFLTKLTTVDLSNNSIKTVPPRIAAVGSKITSLELMGNPFLFPRIQVLQKGSAYLLEYLRTRIPKID</sequence>
<evidence type="ECO:0000313" key="2">
    <source>
        <dbReference type="Proteomes" id="UP001165960"/>
    </source>
</evidence>
<protein>
    <submittedName>
        <fullName evidence="1">Uncharacterized protein</fullName>
    </submittedName>
</protein>
<keyword evidence="2" id="KW-1185">Reference proteome</keyword>
<dbReference type="Proteomes" id="UP001165960">
    <property type="component" value="Unassembled WGS sequence"/>
</dbReference>
<proteinExistence type="predicted"/>
<evidence type="ECO:0000313" key="1">
    <source>
        <dbReference type="EMBL" id="KAJ9073189.1"/>
    </source>
</evidence>
<accession>A0ACC2TEV0</accession>
<comment type="caution">
    <text evidence="1">The sequence shown here is derived from an EMBL/GenBank/DDBJ whole genome shotgun (WGS) entry which is preliminary data.</text>
</comment>
<dbReference type="EMBL" id="QTSX02002926">
    <property type="protein sequence ID" value="KAJ9073189.1"/>
    <property type="molecule type" value="Genomic_DNA"/>
</dbReference>